<comment type="similarity">
    <text evidence="2">Belongs to the 2H phosphoesterase superfamily. ThpR family.</text>
</comment>
<dbReference type="InterPro" id="IPR014051">
    <property type="entry name" value="Phosphoesterase_HXTX"/>
</dbReference>
<evidence type="ECO:0000313" key="5">
    <source>
        <dbReference type="Proteomes" id="UP000319619"/>
    </source>
</evidence>
<dbReference type="GO" id="GO:0008664">
    <property type="term" value="F:RNA 2',3'-cyclic 3'-phosphodiesterase activity"/>
    <property type="evidence" value="ECO:0007669"/>
    <property type="project" value="UniProtKB-EC"/>
</dbReference>
<dbReference type="InterPro" id="IPR004175">
    <property type="entry name" value="RNA_CPDase"/>
</dbReference>
<dbReference type="PANTHER" id="PTHR35561:SF1">
    <property type="entry name" value="RNA 2',3'-CYCLIC PHOSPHODIESTERASE"/>
    <property type="match status" value="1"/>
</dbReference>
<feature type="active site" description="Proton acceptor" evidence="2">
    <location>
        <position position="132"/>
    </location>
</feature>
<protein>
    <recommendedName>
        <fullName evidence="2">RNA 2',3'-cyclic phosphodiesterase</fullName>
        <shortName evidence="2">RNA 2',3'-CPDase</shortName>
        <ecNumber evidence="2">3.1.4.58</ecNumber>
    </recommendedName>
</protein>
<dbReference type="NCBIfam" id="TIGR02258">
    <property type="entry name" value="2_5_ligase"/>
    <property type="match status" value="1"/>
</dbReference>
<dbReference type="EMBL" id="NJBN01000012">
    <property type="protein sequence ID" value="TKJ37564.1"/>
    <property type="molecule type" value="Genomic_DNA"/>
</dbReference>
<feature type="short sequence motif" description="HXTX 1" evidence="2">
    <location>
        <begin position="46"/>
        <end position="49"/>
    </location>
</feature>
<dbReference type="AlphaFoldDB" id="A0A532URJ3"/>
<accession>A0A532URJ3</accession>
<evidence type="ECO:0000256" key="2">
    <source>
        <dbReference type="HAMAP-Rule" id="MF_01940"/>
    </source>
</evidence>
<keyword evidence="1 2" id="KW-0378">Hydrolase</keyword>
<organism evidence="4 5">
    <name type="scientific">candidate division LCP-89 bacterium B3_LCP</name>
    <dbReference type="NCBI Taxonomy" id="2012998"/>
    <lineage>
        <taxon>Bacteria</taxon>
        <taxon>Pseudomonadati</taxon>
        <taxon>Bacteria division LCP-89</taxon>
    </lineage>
</organism>
<comment type="function">
    <text evidence="2">Hydrolyzes RNA 2',3'-cyclic phosphodiester to an RNA 2'-phosphomonoester.</text>
</comment>
<dbReference type="Proteomes" id="UP000319619">
    <property type="component" value="Unassembled WGS sequence"/>
</dbReference>
<sequence length="191" mass="21836">MSSENLIRSFIAIRLPEEVLNTLKLIQNSLRDRLPQARWTRPEGIHLTLKFLGEVEESVVKEIAGTLDSAIKNFKPFRLELQGVGAFPKLAMPRVLWVGLQPKEELIRLQKSVENAVRPFGFNPEKRQFRGHLTLARLKGERWSEGLRKYFLESKEISDGMQMSVEEVILYRSDLKPGGTVYTAIRSCALS</sequence>
<dbReference type="HAMAP" id="MF_01940">
    <property type="entry name" value="RNA_CPDase"/>
    <property type="match status" value="1"/>
</dbReference>
<dbReference type="GO" id="GO:0004113">
    <property type="term" value="F:2',3'-cyclic-nucleotide 3'-phosphodiesterase activity"/>
    <property type="evidence" value="ECO:0007669"/>
    <property type="project" value="InterPro"/>
</dbReference>
<feature type="domain" description="Phosphoesterase HXTX" evidence="3">
    <location>
        <begin position="102"/>
        <end position="182"/>
    </location>
</feature>
<dbReference type="InterPro" id="IPR009097">
    <property type="entry name" value="Cyclic_Pdiesterase"/>
</dbReference>
<dbReference type="PANTHER" id="PTHR35561">
    <property type="entry name" value="RNA 2',3'-CYCLIC PHOSPHODIESTERASE"/>
    <property type="match status" value="1"/>
</dbReference>
<dbReference type="EC" id="3.1.4.58" evidence="2"/>
<evidence type="ECO:0000259" key="3">
    <source>
        <dbReference type="Pfam" id="PF02834"/>
    </source>
</evidence>
<comment type="caution">
    <text evidence="4">The sequence shown here is derived from an EMBL/GenBank/DDBJ whole genome shotgun (WGS) entry which is preliminary data.</text>
</comment>
<gene>
    <name evidence="4" type="ORF">CEE37_13690</name>
</gene>
<proteinExistence type="inferred from homology"/>
<comment type="catalytic activity">
    <reaction evidence="2">
        <text>a 3'-end 2',3'-cyclophospho-ribonucleotide-RNA + H2O = a 3'-end 2'-phospho-ribonucleotide-RNA + H(+)</text>
        <dbReference type="Rhea" id="RHEA:11828"/>
        <dbReference type="Rhea" id="RHEA-COMP:10464"/>
        <dbReference type="Rhea" id="RHEA-COMP:17353"/>
        <dbReference type="ChEBI" id="CHEBI:15377"/>
        <dbReference type="ChEBI" id="CHEBI:15378"/>
        <dbReference type="ChEBI" id="CHEBI:83064"/>
        <dbReference type="ChEBI" id="CHEBI:173113"/>
        <dbReference type="EC" id="3.1.4.58"/>
    </reaction>
</comment>
<feature type="short sequence motif" description="HXTX 2" evidence="2">
    <location>
        <begin position="132"/>
        <end position="135"/>
    </location>
</feature>
<dbReference type="Pfam" id="PF02834">
    <property type="entry name" value="LigT_PEase"/>
    <property type="match status" value="2"/>
</dbReference>
<name>A0A532URJ3_UNCL8</name>
<evidence type="ECO:0000256" key="1">
    <source>
        <dbReference type="ARBA" id="ARBA00022801"/>
    </source>
</evidence>
<feature type="domain" description="Phosphoesterase HXTX" evidence="3">
    <location>
        <begin position="14"/>
        <end position="97"/>
    </location>
</feature>
<dbReference type="SUPFAM" id="SSF55144">
    <property type="entry name" value="LigT-like"/>
    <property type="match status" value="1"/>
</dbReference>
<evidence type="ECO:0000313" key="4">
    <source>
        <dbReference type="EMBL" id="TKJ37564.1"/>
    </source>
</evidence>
<reference evidence="4 5" key="1">
    <citation type="submission" date="2017-06" db="EMBL/GenBank/DDBJ databases">
        <title>Novel microbial phyla capable of carbon fixation and sulfur reduction in deep-sea sediments.</title>
        <authorList>
            <person name="Huang J."/>
            <person name="Baker B."/>
            <person name="Wang Y."/>
        </authorList>
    </citation>
    <scope>NUCLEOTIDE SEQUENCE [LARGE SCALE GENOMIC DNA]</scope>
    <source>
        <strain evidence="4">B3_LCP</strain>
    </source>
</reference>
<feature type="active site" description="Proton donor" evidence="2">
    <location>
        <position position="46"/>
    </location>
</feature>
<dbReference type="Gene3D" id="3.90.1140.10">
    <property type="entry name" value="Cyclic phosphodiesterase"/>
    <property type="match status" value="1"/>
</dbReference>